<name>A0A5J5FA41_9PEZI</name>
<keyword evidence="2" id="KW-0560">Oxidoreductase</keyword>
<evidence type="ECO:0000313" key="6">
    <source>
        <dbReference type="Proteomes" id="UP000326924"/>
    </source>
</evidence>
<accession>A0A5J5FA41</accession>
<reference evidence="5 6" key="1">
    <citation type="submission" date="2019-09" db="EMBL/GenBank/DDBJ databases">
        <title>Draft genome of the ectomycorrhizal ascomycete Sphaerosporella brunnea.</title>
        <authorList>
            <consortium name="DOE Joint Genome Institute"/>
            <person name="Benucci G.M."/>
            <person name="Marozzi G."/>
            <person name="Antonielli L."/>
            <person name="Sanchez S."/>
            <person name="Marco P."/>
            <person name="Wang X."/>
            <person name="Falini L.B."/>
            <person name="Barry K."/>
            <person name="Haridas S."/>
            <person name="Lipzen A."/>
            <person name="Labutti K."/>
            <person name="Grigoriev I.V."/>
            <person name="Murat C."/>
            <person name="Martin F."/>
            <person name="Albertini E."/>
            <person name="Donnini D."/>
            <person name="Bonito G."/>
        </authorList>
    </citation>
    <scope>NUCLEOTIDE SEQUENCE [LARGE SCALE GENOMIC DNA]</scope>
    <source>
        <strain evidence="5 6">Sb_GMNB300</strain>
    </source>
</reference>
<keyword evidence="4" id="KW-1133">Transmembrane helix</keyword>
<feature type="transmembrane region" description="Helical" evidence="4">
    <location>
        <begin position="50"/>
        <end position="69"/>
    </location>
</feature>
<gene>
    <name evidence="5" type="ORF">FN846DRAFT_1018309</name>
</gene>
<dbReference type="PANTHER" id="PTHR24322">
    <property type="entry name" value="PKSB"/>
    <property type="match status" value="1"/>
</dbReference>
<comment type="caution">
    <text evidence="5">The sequence shown here is derived from an EMBL/GenBank/DDBJ whole genome shotgun (WGS) entry which is preliminary data.</text>
</comment>
<evidence type="ECO:0008006" key="7">
    <source>
        <dbReference type="Google" id="ProtNLM"/>
    </source>
</evidence>
<evidence type="ECO:0000256" key="4">
    <source>
        <dbReference type="SAM" id="Phobius"/>
    </source>
</evidence>
<keyword evidence="4" id="KW-0472">Membrane</keyword>
<keyword evidence="6" id="KW-1185">Reference proteome</keyword>
<evidence type="ECO:0000256" key="1">
    <source>
        <dbReference type="ARBA" id="ARBA00006484"/>
    </source>
</evidence>
<dbReference type="GO" id="GO:0016616">
    <property type="term" value="F:oxidoreductase activity, acting on the CH-OH group of donors, NAD or NADP as acceptor"/>
    <property type="evidence" value="ECO:0007669"/>
    <property type="project" value="TreeGrafter"/>
</dbReference>
<organism evidence="5 6">
    <name type="scientific">Sphaerosporella brunnea</name>
    <dbReference type="NCBI Taxonomy" id="1250544"/>
    <lineage>
        <taxon>Eukaryota</taxon>
        <taxon>Fungi</taxon>
        <taxon>Dikarya</taxon>
        <taxon>Ascomycota</taxon>
        <taxon>Pezizomycotina</taxon>
        <taxon>Pezizomycetes</taxon>
        <taxon>Pezizales</taxon>
        <taxon>Pyronemataceae</taxon>
        <taxon>Sphaerosporella</taxon>
    </lineage>
</organism>
<evidence type="ECO:0000256" key="2">
    <source>
        <dbReference type="ARBA" id="ARBA00023002"/>
    </source>
</evidence>
<proteinExistence type="inferred from homology"/>
<dbReference type="PANTHER" id="PTHR24322:SF736">
    <property type="entry name" value="RETINOL DEHYDROGENASE 10"/>
    <property type="match status" value="1"/>
</dbReference>
<dbReference type="OrthoDB" id="5840532at2759"/>
<evidence type="ECO:0000256" key="3">
    <source>
        <dbReference type="RuleBase" id="RU000363"/>
    </source>
</evidence>
<comment type="similarity">
    <text evidence="1 3">Belongs to the short-chain dehydrogenases/reductases (SDR) family.</text>
</comment>
<dbReference type="Gene3D" id="3.40.50.720">
    <property type="entry name" value="NAD(P)-binding Rossmann-like Domain"/>
    <property type="match status" value="1"/>
</dbReference>
<protein>
    <recommendedName>
        <fullName evidence="7">NAD(P)-binding protein</fullName>
    </recommendedName>
</protein>
<dbReference type="PRINTS" id="PR00080">
    <property type="entry name" value="SDRFAMILY"/>
</dbReference>
<dbReference type="EMBL" id="VXIS01000005">
    <property type="protein sequence ID" value="KAA8914480.1"/>
    <property type="molecule type" value="Genomic_DNA"/>
</dbReference>
<keyword evidence="4" id="KW-0812">Transmembrane</keyword>
<evidence type="ECO:0000313" key="5">
    <source>
        <dbReference type="EMBL" id="KAA8914480.1"/>
    </source>
</evidence>
<dbReference type="InterPro" id="IPR002347">
    <property type="entry name" value="SDR_fam"/>
</dbReference>
<dbReference type="SUPFAM" id="SSF51735">
    <property type="entry name" value="NAD(P)-binding Rossmann-fold domains"/>
    <property type="match status" value="1"/>
</dbReference>
<dbReference type="InterPro" id="IPR036291">
    <property type="entry name" value="NAD(P)-bd_dom_sf"/>
</dbReference>
<dbReference type="AlphaFoldDB" id="A0A5J5FA41"/>
<dbReference type="Pfam" id="PF00106">
    <property type="entry name" value="adh_short"/>
    <property type="match status" value="1"/>
</dbReference>
<dbReference type="PRINTS" id="PR00081">
    <property type="entry name" value="GDHRDH"/>
</dbReference>
<dbReference type="FunCoup" id="A0A5J5FA41">
    <property type="interactions" value="542"/>
</dbReference>
<dbReference type="InParanoid" id="A0A5J5FA41"/>
<dbReference type="Proteomes" id="UP000326924">
    <property type="component" value="Unassembled WGS sequence"/>
</dbReference>
<feature type="transmembrane region" description="Helical" evidence="4">
    <location>
        <begin position="89"/>
        <end position="107"/>
    </location>
</feature>
<sequence>MPELSPPWYSVVNIDLFHRVAKQTILHPIVPWFIPLAYRAQAFQYHHPPLYFSAAYAFIITLIWVLQWINRYLAFGPPRTFDWTEEVVLITGGASGLGLLVAEVYGMRGVTVAVLDKNCGSDGDELEARNVYFYKCDVGDIAQVEAAKRRVEEELGTVTVLINNAAVVHGKPLLQLSSGDVEDSFRTNIIAHYNTLRLFLPGMIKAGRGSVVTISSVLATLPAKGCSLYAPTKAATTALHHALTAELAEYPFIKTLLVTPGQMTTPLFNGVKTPSFFWAPVLEPVDVAKEVIAAIDEGKGGEIAMPLFSQWAAVFWILPSSARKALRKLSGIDTAMEGFRGGQKKDE</sequence>